<comment type="catalytic activity">
    <reaction evidence="4">
        <text>(6S)-5-formyl-5,6,7,8-tetrahydrofolate + ATP = (6R)-5,10-methenyltetrahydrofolate + ADP + phosphate</text>
        <dbReference type="Rhea" id="RHEA:10488"/>
        <dbReference type="ChEBI" id="CHEBI:30616"/>
        <dbReference type="ChEBI" id="CHEBI:43474"/>
        <dbReference type="ChEBI" id="CHEBI:57455"/>
        <dbReference type="ChEBI" id="CHEBI:57457"/>
        <dbReference type="ChEBI" id="CHEBI:456216"/>
        <dbReference type="EC" id="6.3.3.2"/>
    </reaction>
</comment>
<keyword evidence="3 4" id="KW-0067">ATP-binding</keyword>
<comment type="cofactor">
    <cofactor evidence="4">
        <name>Mg(2+)</name>
        <dbReference type="ChEBI" id="CHEBI:18420"/>
    </cofactor>
</comment>
<proteinExistence type="inferred from homology"/>
<organism evidence="5 6">
    <name type="scientific">Acidihalobacter ferrooxydans</name>
    <dbReference type="NCBI Taxonomy" id="1765967"/>
    <lineage>
        <taxon>Bacteria</taxon>
        <taxon>Pseudomonadati</taxon>
        <taxon>Pseudomonadota</taxon>
        <taxon>Gammaproteobacteria</taxon>
        <taxon>Chromatiales</taxon>
        <taxon>Ectothiorhodospiraceae</taxon>
        <taxon>Acidihalobacter</taxon>
    </lineage>
</organism>
<accession>A0A1P8UKC0</accession>
<dbReference type="PANTHER" id="PTHR23407:SF1">
    <property type="entry name" value="5-FORMYLTETRAHYDROFOLATE CYCLO-LIGASE"/>
    <property type="match status" value="1"/>
</dbReference>
<keyword evidence="2 4" id="KW-0547">Nucleotide-binding</keyword>
<evidence type="ECO:0000256" key="4">
    <source>
        <dbReference type="RuleBase" id="RU361279"/>
    </source>
</evidence>
<evidence type="ECO:0000256" key="2">
    <source>
        <dbReference type="ARBA" id="ARBA00022741"/>
    </source>
</evidence>
<dbReference type="NCBIfam" id="TIGR02727">
    <property type="entry name" value="MTHFS_bact"/>
    <property type="match status" value="1"/>
</dbReference>
<dbReference type="GO" id="GO:0035999">
    <property type="term" value="P:tetrahydrofolate interconversion"/>
    <property type="evidence" value="ECO:0007669"/>
    <property type="project" value="TreeGrafter"/>
</dbReference>
<name>A0A1P8UKC0_9GAMM</name>
<dbReference type="Pfam" id="PF01812">
    <property type="entry name" value="5-FTHF_cyc-lig"/>
    <property type="match status" value="1"/>
</dbReference>
<dbReference type="STRING" id="1765967.BW247_15050"/>
<dbReference type="GO" id="GO:0046872">
    <property type="term" value="F:metal ion binding"/>
    <property type="evidence" value="ECO:0007669"/>
    <property type="project" value="UniProtKB-KW"/>
</dbReference>
<dbReference type="GO" id="GO:0009396">
    <property type="term" value="P:folic acid-containing compound biosynthetic process"/>
    <property type="evidence" value="ECO:0007669"/>
    <property type="project" value="TreeGrafter"/>
</dbReference>
<evidence type="ECO:0000313" key="5">
    <source>
        <dbReference type="EMBL" id="APZ44244.1"/>
    </source>
</evidence>
<keyword evidence="4" id="KW-0479">Metal-binding</keyword>
<dbReference type="InterPro" id="IPR002698">
    <property type="entry name" value="FTHF_cligase"/>
</dbReference>
<keyword evidence="6" id="KW-1185">Reference proteome</keyword>
<dbReference type="EC" id="6.3.3.2" evidence="4"/>
<dbReference type="InterPro" id="IPR037171">
    <property type="entry name" value="NagB/RpiA_transferase-like"/>
</dbReference>
<comment type="similarity">
    <text evidence="1 4">Belongs to the 5-formyltetrahydrofolate cyclo-ligase family.</text>
</comment>
<keyword evidence="4" id="KW-0460">Magnesium</keyword>
<sequence length="281" mass="31699">MGHNGAANRHRPVISPATPAARLAKQRAPAWRHSVSLSRQALRRALRQRRSALTPTERARAAERIARRLMLSPHYRRSRRIAVYLAVGGEIDCAPLIRHALRAGKRLYLPHVLPNGLLRFLRWTPSTPMRNNRFGIPEPATPGAPPLAPQRLDLVCLPLVGFDSRGNRLGMGGGYYDRSFAWIKRAPKRMQGLDAPGQWWPVAARFPEENSGSRRRKMGTWPTVSVDAVDFVQTGQTPAPRRPRLIGLAYDFQHVPRLHRAHWDVALDGAVTPTRIYAFKR</sequence>
<dbReference type="Proteomes" id="UP000243807">
    <property type="component" value="Chromosome"/>
</dbReference>
<dbReference type="AlphaFoldDB" id="A0A1P8UKC0"/>
<keyword evidence="5" id="KW-0436">Ligase</keyword>
<dbReference type="SUPFAM" id="SSF100950">
    <property type="entry name" value="NagB/RpiA/CoA transferase-like"/>
    <property type="match status" value="2"/>
</dbReference>
<gene>
    <name evidence="5" type="ORF">BW247_15050</name>
</gene>
<evidence type="ECO:0000256" key="3">
    <source>
        <dbReference type="ARBA" id="ARBA00022840"/>
    </source>
</evidence>
<dbReference type="GO" id="GO:0005524">
    <property type="term" value="F:ATP binding"/>
    <property type="evidence" value="ECO:0007669"/>
    <property type="project" value="UniProtKB-KW"/>
</dbReference>
<protein>
    <recommendedName>
        <fullName evidence="4">5-formyltetrahydrofolate cyclo-ligase</fullName>
        <ecNumber evidence="4">6.3.3.2</ecNumber>
    </recommendedName>
</protein>
<dbReference type="InterPro" id="IPR024185">
    <property type="entry name" value="FTHF_cligase-like_sf"/>
</dbReference>
<dbReference type="OrthoDB" id="9801938at2"/>
<dbReference type="Gene3D" id="3.40.50.10420">
    <property type="entry name" value="NagB/RpiA/CoA transferase-like"/>
    <property type="match status" value="1"/>
</dbReference>
<evidence type="ECO:0000313" key="6">
    <source>
        <dbReference type="Proteomes" id="UP000243807"/>
    </source>
</evidence>
<dbReference type="KEGG" id="afy:BW247_15050"/>
<reference evidence="5 6" key="1">
    <citation type="submission" date="2017-01" db="EMBL/GenBank/DDBJ databases">
        <title>Draft sequence of Acidihalobacter ferrooxidans strain DSM 14175 (strain V8).</title>
        <authorList>
            <person name="Khaleque H.N."/>
            <person name="Ramsay J.P."/>
            <person name="Murphy R.J.T."/>
            <person name="Kaksonen A.H."/>
            <person name="Boxall N.J."/>
            <person name="Watkin E.L.J."/>
        </authorList>
    </citation>
    <scope>NUCLEOTIDE SEQUENCE [LARGE SCALE GENOMIC DNA]</scope>
    <source>
        <strain evidence="5 6">V8</strain>
    </source>
</reference>
<dbReference type="EMBL" id="CP019434">
    <property type="protein sequence ID" value="APZ44244.1"/>
    <property type="molecule type" value="Genomic_DNA"/>
</dbReference>
<dbReference type="PANTHER" id="PTHR23407">
    <property type="entry name" value="ATPASE INHIBITOR/5-FORMYLTETRAHYDROFOLATE CYCLO-LIGASE"/>
    <property type="match status" value="1"/>
</dbReference>
<dbReference type="GO" id="GO:0030272">
    <property type="term" value="F:5-formyltetrahydrofolate cyclo-ligase activity"/>
    <property type="evidence" value="ECO:0007669"/>
    <property type="project" value="UniProtKB-EC"/>
</dbReference>
<evidence type="ECO:0000256" key="1">
    <source>
        <dbReference type="ARBA" id="ARBA00010638"/>
    </source>
</evidence>